<dbReference type="EMBL" id="BAABRI010000014">
    <property type="protein sequence ID" value="GAA5483458.1"/>
    <property type="molecule type" value="Genomic_DNA"/>
</dbReference>
<evidence type="ECO:0008006" key="4">
    <source>
        <dbReference type="Google" id="ProtNLM"/>
    </source>
</evidence>
<keyword evidence="1" id="KW-0472">Membrane</keyword>
<organism evidence="2 3">
    <name type="scientific">Haloferula sargassicola</name>
    <dbReference type="NCBI Taxonomy" id="490096"/>
    <lineage>
        <taxon>Bacteria</taxon>
        <taxon>Pseudomonadati</taxon>
        <taxon>Verrucomicrobiota</taxon>
        <taxon>Verrucomicrobiia</taxon>
        <taxon>Verrucomicrobiales</taxon>
        <taxon>Verrucomicrobiaceae</taxon>
        <taxon>Haloferula</taxon>
    </lineage>
</organism>
<accession>A0ABP9UPH7</accession>
<feature type="transmembrane region" description="Helical" evidence="1">
    <location>
        <begin position="97"/>
        <end position="123"/>
    </location>
</feature>
<protein>
    <recommendedName>
        <fullName evidence="4">DUF1499 domain-containing protein</fullName>
    </recommendedName>
</protein>
<evidence type="ECO:0000313" key="3">
    <source>
        <dbReference type="Proteomes" id="UP001476282"/>
    </source>
</evidence>
<evidence type="ECO:0000256" key="1">
    <source>
        <dbReference type="SAM" id="Phobius"/>
    </source>
</evidence>
<feature type="transmembrane region" description="Helical" evidence="1">
    <location>
        <begin position="65"/>
        <end position="85"/>
    </location>
</feature>
<dbReference type="Proteomes" id="UP001476282">
    <property type="component" value="Unassembled WGS sequence"/>
</dbReference>
<sequence>MNRPNSASRGWAPLVYGTAILIALFFLLSQLAILGPFTFQAIGHGFAGWIFFLRRNLGQFTLDPAILFSGLIAGLAALVVLHLVITRIFRPPPWRLAHSLAVMAATVVLFFASFLVPGIAMLLRAPMAEGWTKRQSGGASLTDLRLHELYQYLHEGASEHRWFPDSLPPQSGKAYRIPSSMRASLMYPAAGMPFTDDPEVPLLILPLSEIDSYRVLFADSNVSTIPADQLDNLLDRSTKRFQSPYDR</sequence>
<dbReference type="RefSeq" id="WP_353567565.1">
    <property type="nucleotide sequence ID" value="NZ_BAABRI010000014.1"/>
</dbReference>
<keyword evidence="1" id="KW-1133">Transmembrane helix</keyword>
<feature type="transmembrane region" description="Helical" evidence="1">
    <location>
        <begin position="37"/>
        <end position="53"/>
    </location>
</feature>
<reference evidence="2 3" key="1">
    <citation type="submission" date="2024-02" db="EMBL/GenBank/DDBJ databases">
        <title>Haloferula sargassicola NBRC 104335.</title>
        <authorList>
            <person name="Ichikawa N."/>
            <person name="Katano-Makiyama Y."/>
            <person name="Hidaka K."/>
        </authorList>
    </citation>
    <scope>NUCLEOTIDE SEQUENCE [LARGE SCALE GENOMIC DNA]</scope>
    <source>
        <strain evidence="2 3">NBRC 104335</strain>
    </source>
</reference>
<keyword evidence="3" id="KW-1185">Reference proteome</keyword>
<name>A0ABP9UPH7_9BACT</name>
<gene>
    <name evidence="2" type="ORF">Hsar01_02691</name>
</gene>
<evidence type="ECO:0000313" key="2">
    <source>
        <dbReference type="EMBL" id="GAA5483458.1"/>
    </source>
</evidence>
<proteinExistence type="predicted"/>
<keyword evidence="1" id="KW-0812">Transmembrane</keyword>
<comment type="caution">
    <text evidence="2">The sequence shown here is derived from an EMBL/GenBank/DDBJ whole genome shotgun (WGS) entry which is preliminary data.</text>
</comment>
<feature type="transmembrane region" description="Helical" evidence="1">
    <location>
        <begin position="12"/>
        <end position="31"/>
    </location>
</feature>